<dbReference type="Proteomes" id="UP001519460">
    <property type="component" value="Unassembled WGS sequence"/>
</dbReference>
<name>A0ABD0LWU3_9CAEN</name>
<reference evidence="1 2" key="1">
    <citation type="journal article" date="2023" name="Sci. Data">
        <title>Genome assembly of the Korean intertidal mud-creeper Batillaria attramentaria.</title>
        <authorList>
            <person name="Patra A.K."/>
            <person name="Ho P.T."/>
            <person name="Jun S."/>
            <person name="Lee S.J."/>
            <person name="Kim Y."/>
            <person name="Won Y.J."/>
        </authorList>
    </citation>
    <scope>NUCLEOTIDE SEQUENCE [LARGE SCALE GENOMIC DNA]</scope>
    <source>
        <strain evidence="1">Wonlab-2016</strain>
    </source>
</reference>
<protein>
    <submittedName>
        <fullName evidence="1">Uncharacterized protein</fullName>
    </submittedName>
</protein>
<proteinExistence type="predicted"/>
<sequence length="116" mass="13152">MARRERMRKEILLTRAKDKRLKRNIPWSNSSEVTVSLENFQQLARGKRLTYVSEITVEITAELSTRVIISLSDIPPVKQNAQCLCRHTQSQRPDVNSLCSAPVWSPVDEAGGFDSP</sequence>
<keyword evidence="2" id="KW-1185">Reference proteome</keyword>
<comment type="caution">
    <text evidence="1">The sequence shown here is derived from an EMBL/GenBank/DDBJ whole genome shotgun (WGS) entry which is preliminary data.</text>
</comment>
<evidence type="ECO:0000313" key="2">
    <source>
        <dbReference type="Proteomes" id="UP001519460"/>
    </source>
</evidence>
<evidence type="ECO:0000313" key="1">
    <source>
        <dbReference type="EMBL" id="KAK7504109.1"/>
    </source>
</evidence>
<gene>
    <name evidence="1" type="ORF">BaRGS_00004413</name>
</gene>
<accession>A0ABD0LWU3</accession>
<dbReference type="EMBL" id="JACVVK020000016">
    <property type="protein sequence ID" value="KAK7504109.1"/>
    <property type="molecule type" value="Genomic_DNA"/>
</dbReference>
<organism evidence="1 2">
    <name type="scientific">Batillaria attramentaria</name>
    <dbReference type="NCBI Taxonomy" id="370345"/>
    <lineage>
        <taxon>Eukaryota</taxon>
        <taxon>Metazoa</taxon>
        <taxon>Spiralia</taxon>
        <taxon>Lophotrochozoa</taxon>
        <taxon>Mollusca</taxon>
        <taxon>Gastropoda</taxon>
        <taxon>Caenogastropoda</taxon>
        <taxon>Sorbeoconcha</taxon>
        <taxon>Cerithioidea</taxon>
        <taxon>Batillariidae</taxon>
        <taxon>Batillaria</taxon>
    </lineage>
</organism>
<dbReference type="AlphaFoldDB" id="A0ABD0LWU3"/>